<evidence type="ECO:0008006" key="3">
    <source>
        <dbReference type="Google" id="ProtNLM"/>
    </source>
</evidence>
<name>A0AAU8HXN3_9CAUD</name>
<organism evidence="2">
    <name type="scientific">Rhizobium phage LG08</name>
    <dbReference type="NCBI Taxonomy" id="3129229"/>
    <lineage>
        <taxon>Viruses</taxon>
        <taxon>Duplodnaviria</taxon>
        <taxon>Heunggongvirae</taxon>
        <taxon>Uroviricota</taxon>
        <taxon>Caudoviricetes</taxon>
    </lineage>
</organism>
<accession>A0AAU8HXN3</accession>
<evidence type="ECO:0000313" key="2">
    <source>
        <dbReference type="EMBL" id="XCI77382.1"/>
    </source>
</evidence>
<gene>
    <name evidence="2" type="ORF">LDCGVIBL_CDS0024</name>
</gene>
<proteinExistence type="predicted"/>
<reference evidence="2" key="1">
    <citation type="submission" date="2024-03" db="EMBL/GenBank/DDBJ databases">
        <authorList>
            <person name="Chantapakul B."/>
            <person name="Wang S."/>
        </authorList>
    </citation>
    <scope>NUCLEOTIDE SEQUENCE</scope>
</reference>
<keyword evidence="1" id="KW-0472">Membrane</keyword>
<keyword evidence="1" id="KW-0812">Transmembrane</keyword>
<protein>
    <recommendedName>
        <fullName evidence="3">Transmembrane protein</fullName>
    </recommendedName>
</protein>
<sequence length="71" mass="7749">MLEIFFGWIKAISLFLLFLVSVAAPVIIPALAWITHVVVCIKTSSWILLAFGAVVFPIGIIHGICVWVGIL</sequence>
<evidence type="ECO:0000256" key="1">
    <source>
        <dbReference type="SAM" id="Phobius"/>
    </source>
</evidence>
<dbReference type="EMBL" id="PP429226">
    <property type="protein sequence ID" value="XCI77382.1"/>
    <property type="molecule type" value="Genomic_DNA"/>
</dbReference>
<feature type="transmembrane region" description="Helical" evidence="1">
    <location>
        <begin position="12"/>
        <end position="34"/>
    </location>
</feature>
<feature type="transmembrane region" description="Helical" evidence="1">
    <location>
        <begin position="46"/>
        <end position="70"/>
    </location>
</feature>
<keyword evidence="1" id="KW-1133">Transmembrane helix</keyword>